<dbReference type="EMBL" id="PDWZ02000008">
    <property type="protein sequence ID" value="KAB2103777.1"/>
    <property type="molecule type" value="Genomic_DNA"/>
</dbReference>
<accession>A0ACB6FHA0</accession>
<keyword evidence="2" id="KW-1185">Reference proteome</keyword>
<comment type="caution">
    <text evidence="1">The sequence shown here is derived from an EMBL/GenBank/DDBJ whole genome shotgun (WGS) entry which is preliminary data.</text>
</comment>
<evidence type="ECO:0000313" key="1">
    <source>
        <dbReference type="EMBL" id="KAB2103777.1"/>
    </source>
</evidence>
<protein>
    <submittedName>
        <fullName evidence="1">Uncharacterized protein</fullName>
    </submittedName>
</protein>
<dbReference type="Proteomes" id="UP000293547">
    <property type="component" value="Unassembled WGS sequence"/>
</dbReference>
<proteinExistence type="predicted"/>
<gene>
    <name evidence="1" type="ORF">AG0111_0g8663</name>
</gene>
<organism evidence="1 2">
    <name type="scientific">Alternaria gaisen</name>
    <dbReference type="NCBI Taxonomy" id="167740"/>
    <lineage>
        <taxon>Eukaryota</taxon>
        <taxon>Fungi</taxon>
        <taxon>Dikarya</taxon>
        <taxon>Ascomycota</taxon>
        <taxon>Pezizomycotina</taxon>
        <taxon>Dothideomycetes</taxon>
        <taxon>Pleosporomycetidae</taxon>
        <taxon>Pleosporales</taxon>
        <taxon>Pleosporineae</taxon>
        <taxon>Pleosporaceae</taxon>
        <taxon>Alternaria</taxon>
        <taxon>Alternaria sect. Alternaria</taxon>
    </lineage>
</organism>
<name>A0ACB6FHA0_9PLEO</name>
<evidence type="ECO:0000313" key="2">
    <source>
        <dbReference type="Proteomes" id="UP000293547"/>
    </source>
</evidence>
<reference evidence="1 2" key="1">
    <citation type="journal article" date="2019" name="bioRxiv">
        <title>Genomics, evolutionary history and diagnostics of the Alternaria alternata species group including apple and Asian pear pathotypes.</title>
        <authorList>
            <person name="Armitage A.D."/>
            <person name="Cockerton H.M."/>
            <person name="Sreenivasaprasad S."/>
            <person name="Woodhall J.W."/>
            <person name="Lane C.R."/>
            <person name="Harrison R.J."/>
            <person name="Clarkson J.P."/>
        </authorList>
    </citation>
    <scope>NUCLEOTIDE SEQUENCE [LARGE SCALE GENOMIC DNA]</scope>
    <source>
        <strain evidence="1 2">FERA 650</strain>
    </source>
</reference>
<sequence>MPHPSGSRQITPPWTIQSVPPQAVNEIIKFINEGRKVMFSGRSLPPDTTTSLFGDGSCFLEARDGKDLIAVIGYVRYDNRHPQLDYHAVRTLEIVRLFVQPQYRRCGLAAELFLKLYERAVEEDVECLYLHSHPFLDGAIRFWQKRGFEIVLVDDDPKWQTTHMEMTLKRRD</sequence>